<dbReference type="PANTHER" id="PTHR36173:SF2">
    <property type="entry name" value="RIBONUCLEASE VAPC16"/>
    <property type="match status" value="1"/>
</dbReference>
<evidence type="ECO:0000259" key="1">
    <source>
        <dbReference type="Pfam" id="PF01850"/>
    </source>
</evidence>
<organism evidence="2 3">
    <name type="scientific">Nitrincola lacisaponensis</name>
    <dbReference type="NCBI Taxonomy" id="267850"/>
    <lineage>
        <taxon>Bacteria</taxon>
        <taxon>Pseudomonadati</taxon>
        <taxon>Pseudomonadota</taxon>
        <taxon>Gammaproteobacteria</taxon>
        <taxon>Oceanospirillales</taxon>
        <taxon>Oceanospirillaceae</taxon>
        <taxon>Nitrincola</taxon>
    </lineage>
</organism>
<dbReference type="EMBL" id="JMSZ01000006">
    <property type="protein sequence ID" value="KDE41289.1"/>
    <property type="molecule type" value="Genomic_DNA"/>
</dbReference>
<proteinExistence type="predicted"/>
<dbReference type="OrthoDB" id="9798990at2"/>
<gene>
    <name evidence="2" type="ORF">ADINL_0170</name>
</gene>
<dbReference type="PATRIC" id="fig|267850.7.peg.167"/>
<dbReference type="PANTHER" id="PTHR36173">
    <property type="entry name" value="RIBONUCLEASE VAPC16-RELATED"/>
    <property type="match status" value="1"/>
</dbReference>
<dbReference type="AlphaFoldDB" id="A0A063Y6F1"/>
<evidence type="ECO:0000313" key="2">
    <source>
        <dbReference type="EMBL" id="KDE41289.1"/>
    </source>
</evidence>
<dbReference type="SUPFAM" id="SSF88723">
    <property type="entry name" value="PIN domain-like"/>
    <property type="match status" value="1"/>
</dbReference>
<comment type="caution">
    <text evidence="2">The sequence shown here is derived from an EMBL/GenBank/DDBJ whole genome shotgun (WGS) entry which is preliminary data.</text>
</comment>
<dbReference type="Pfam" id="PF01850">
    <property type="entry name" value="PIN"/>
    <property type="match status" value="1"/>
</dbReference>
<protein>
    <recommendedName>
        <fullName evidence="1">PIN domain-containing protein</fullName>
    </recommendedName>
</protein>
<accession>A0A063Y6F1</accession>
<dbReference type="CDD" id="cd09872">
    <property type="entry name" value="PIN_Sll0205-like"/>
    <property type="match status" value="1"/>
</dbReference>
<evidence type="ECO:0000313" key="3">
    <source>
        <dbReference type="Proteomes" id="UP000027318"/>
    </source>
</evidence>
<dbReference type="InterPro" id="IPR029060">
    <property type="entry name" value="PIN-like_dom_sf"/>
</dbReference>
<dbReference type="InterPro" id="IPR041705">
    <property type="entry name" value="PIN_Sll0205"/>
</dbReference>
<reference evidence="2 3" key="1">
    <citation type="journal article" date="2005" name="Int. J. Syst. Evol. Microbiol.">
        <title>Nitrincola lacisaponensis gen. nov., sp. nov., a novel alkaliphilic bacterium isolated from an alkaline, saline lake.</title>
        <authorList>
            <person name="Dimitriu P.A."/>
            <person name="Shukla S.K."/>
            <person name="Conradt J."/>
            <person name="Marquez M.C."/>
            <person name="Ventosa A."/>
            <person name="Maglia A."/>
            <person name="Peyton B.M."/>
            <person name="Pinkart H.C."/>
            <person name="Mormile M.R."/>
        </authorList>
    </citation>
    <scope>NUCLEOTIDE SEQUENCE [LARGE SCALE GENOMIC DNA]</scope>
    <source>
        <strain evidence="2 3">4CA</strain>
    </source>
</reference>
<dbReference type="STRING" id="267850.ADINL_0170"/>
<name>A0A063Y6F1_9GAMM</name>
<sequence>MNLLLDTHILLWAAAASEKLSAQAKDLINDPANRLYFSVASIWEVVIKNSLQREGFHVDPHLLRRGLVDNGYEELAITALHTLGVAHLPPIHKDPFDRLLVAQAEAEGFLLLTADALVAQYPGPIQHI</sequence>
<dbReference type="InterPro" id="IPR002716">
    <property type="entry name" value="PIN_dom"/>
</dbReference>
<dbReference type="InterPro" id="IPR052919">
    <property type="entry name" value="TA_system_RNase"/>
</dbReference>
<dbReference type="RefSeq" id="WP_036542688.1">
    <property type="nucleotide sequence ID" value="NZ_JMSZ01000006.1"/>
</dbReference>
<keyword evidence="3" id="KW-1185">Reference proteome</keyword>
<feature type="domain" description="PIN" evidence="1">
    <location>
        <begin position="4"/>
        <end position="116"/>
    </location>
</feature>
<dbReference type="Proteomes" id="UP000027318">
    <property type="component" value="Unassembled WGS sequence"/>
</dbReference>